<dbReference type="PANTHER" id="PTHR19375">
    <property type="entry name" value="HEAT SHOCK PROTEIN 70KDA"/>
    <property type="match status" value="1"/>
</dbReference>
<dbReference type="Gene3D" id="3.90.640.10">
    <property type="entry name" value="Actin, Chain A, domain 4"/>
    <property type="match status" value="1"/>
</dbReference>
<accession>A0A975BJN2</accession>
<dbReference type="KEGG" id="dmm:dnm_025770"/>
<dbReference type="PRINTS" id="PR00301">
    <property type="entry name" value="HEATSHOCK70"/>
</dbReference>
<keyword evidence="4" id="KW-1185">Reference proteome</keyword>
<dbReference type="InterPro" id="IPR043129">
    <property type="entry name" value="ATPase_NBD"/>
</dbReference>
<evidence type="ECO:0000313" key="3">
    <source>
        <dbReference type="EMBL" id="QTA86553.1"/>
    </source>
</evidence>
<keyword evidence="2" id="KW-0067">ATP-binding</keyword>
<organism evidence="3 4">
    <name type="scientific">Desulfonema magnum</name>
    <dbReference type="NCBI Taxonomy" id="45655"/>
    <lineage>
        <taxon>Bacteria</taxon>
        <taxon>Pseudomonadati</taxon>
        <taxon>Thermodesulfobacteriota</taxon>
        <taxon>Desulfobacteria</taxon>
        <taxon>Desulfobacterales</taxon>
        <taxon>Desulfococcaceae</taxon>
        <taxon>Desulfonema</taxon>
    </lineage>
</organism>
<evidence type="ECO:0000313" key="4">
    <source>
        <dbReference type="Proteomes" id="UP000663722"/>
    </source>
</evidence>
<protein>
    <submittedName>
        <fullName evidence="3">Chaperone Hsp70 family protein</fullName>
    </submittedName>
</protein>
<keyword evidence="1" id="KW-0547">Nucleotide-binding</keyword>
<reference evidence="3" key="1">
    <citation type="journal article" date="2021" name="Microb. Physiol.">
        <title>Proteogenomic Insights into the Physiology of Marine, Sulfate-Reducing, Filamentous Desulfonema limicola and Desulfonema magnum.</title>
        <authorList>
            <person name="Schnaars V."/>
            <person name="Wohlbrand L."/>
            <person name="Scheve S."/>
            <person name="Hinrichs C."/>
            <person name="Reinhardt R."/>
            <person name="Rabus R."/>
        </authorList>
    </citation>
    <scope>NUCLEOTIDE SEQUENCE</scope>
    <source>
        <strain evidence="3">4be13</strain>
    </source>
</reference>
<dbReference type="RefSeq" id="WP_207682144.1">
    <property type="nucleotide sequence ID" value="NZ_CP061800.1"/>
</dbReference>
<dbReference type="Gene3D" id="3.30.420.40">
    <property type="match status" value="2"/>
</dbReference>
<dbReference type="Pfam" id="PF00012">
    <property type="entry name" value="HSP70"/>
    <property type="match status" value="3"/>
</dbReference>
<dbReference type="GO" id="GO:0140662">
    <property type="term" value="F:ATP-dependent protein folding chaperone"/>
    <property type="evidence" value="ECO:0007669"/>
    <property type="project" value="InterPro"/>
</dbReference>
<dbReference type="Proteomes" id="UP000663722">
    <property type="component" value="Chromosome"/>
</dbReference>
<sequence>MTGTECPKCHQWYLKDSDNYCGYCGHQLIYIELKPDEVTLISQIITQKKTTFINSGGKDTHIRILCKGPSPEFVHFEPANDFTVKANSQTEVNISLNYGVLPSDFTEQDYSFLCIVNNDERKALNLSVKVKTGPKPVLLSEKINFGEITEDAVVQRKLELQNQGAVPLTLKAVKPEGGAHLQVAKHINFPIKIKINDTITIPVIWDSNLYNSAAVSDKTGFHLIFENYKEDIWIPVKGQGVRMELTADRKEIDIDPCLSKQNYTEDIVVTNTGDLDVEISGIETDADWIQIIQEHKTFTLLSSDSAAKYISGPTILGAYKFKALVRPHKLPNKSEGWQEGKIFVYTAGQESVLEIPIRINVVQPTDCQDYIGIDFGTTNSVIAIYDNNDDNTYVVEVTKDKATGKTDRLIPSVLLFEGGHDNYKVGWEAQNEAVISPELAVRSIKRVMGYGNDREFYGKNFSPDELAGCIIKKLIELAETEYYNMTGIYYNITHAIVTVPANFFDLQIRGILKACQIANLDTEEELVREISRDLQQRVGKNVQAGIILDEPSAAALFYLDVFYDEHPELDDKLNSQKEVNFLVFDYGGGTLDVSVVQVEGLSNGSIGIKVLANKGNNMLGGDSIDLALMRQLLEGCKAEISDFDETIISDNFKKLVDRREKEKWSDDVWKFVLSSRYYWKKAAEDIKMSLSTDTETSFDTDRLMLPIFSIENGKVHEIRGKKYSLTVTRYLFEGWIEDILAGCEKLVMDALEFAGTASDSVDYLIHTGRSSLTPAVRSRIRSNFSHLPDENDILEAEHLKVCVARGAAMYGAQKRAIGGSGVHLIAEGRKLPHSYGIAKQVGTRRIFDEIIPLGSTYPAEDIRHYDENQIVGRILHLTFFQNAGKNNKIRGNPDIKRIGEITTNLPDENRTCDVRFVIDANRKLDVFANDEPVDIKPERLEEEDRWIA</sequence>
<evidence type="ECO:0000256" key="1">
    <source>
        <dbReference type="ARBA" id="ARBA00022741"/>
    </source>
</evidence>
<evidence type="ECO:0000256" key="2">
    <source>
        <dbReference type="ARBA" id="ARBA00022840"/>
    </source>
</evidence>
<dbReference type="SUPFAM" id="SSF53067">
    <property type="entry name" value="Actin-like ATPase domain"/>
    <property type="match status" value="2"/>
</dbReference>
<dbReference type="GO" id="GO:0005524">
    <property type="term" value="F:ATP binding"/>
    <property type="evidence" value="ECO:0007669"/>
    <property type="project" value="UniProtKB-KW"/>
</dbReference>
<dbReference type="InterPro" id="IPR013126">
    <property type="entry name" value="Hsp_70_fam"/>
</dbReference>
<name>A0A975BJN2_9BACT</name>
<proteinExistence type="predicted"/>
<gene>
    <name evidence="3" type="ORF">dnm_025770</name>
</gene>
<dbReference type="AlphaFoldDB" id="A0A975BJN2"/>
<dbReference type="EMBL" id="CP061800">
    <property type="protein sequence ID" value="QTA86553.1"/>
    <property type="molecule type" value="Genomic_DNA"/>
</dbReference>